<dbReference type="Pfam" id="PF00106">
    <property type="entry name" value="adh_short"/>
    <property type="match status" value="1"/>
</dbReference>
<proteinExistence type="inferred from homology"/>
<protein>
    <submittedName>
        <fullName evidence="5">SDR family NAD(P)-dependent oxidoreductase</fullName>
    </submittedName>
</protein>
<dbReference type="InterPro" id="IPR020904">
    <property type="entry name" value="Sc_DH/Rdtase_CS"/>
</dbReference>
<organism evidence="5 6">
    <name type="scientific">Kitasatospora terrestris</name>
    <dbReference type="NCBI Taxonomy" id="258051"/>
    <lineage>
        <taxon>Bacteria</taxon>
        <taxon>Bacillati</taxon>
        <taxon>Actinomycetota</taxon>
        <taxon>Actinomycetes</taxon>
        <taxon>Kitasatosporales</taxon>
        <taxon>Streptomycetaceae</taxon>
        <taxon>Kitasatospora</taxon>
    </lineage>
</organism>
<dbReference type="InterPro" id="IPR002347">
    <property type="entry name" value="SDR_fam"/>
</dbReference>
<comment type="similarity">
    <text evidence="1 3">Belongs to the short-chain dehydrogenases/reductases (SDR) family.</text>
</comment>
<dbReference type="InterPro" id="IPR057326">
    <property type="entry name" value="KR_dom"/>
</dbReference>
<gene>
    <name evidence="5" type="ORF">GCM10023235_08110</name>
</gene>
<dbReference type="Gene3D" id="3.40.50.720">
    <property type="entry name" value="NAD(P)-binding Rossmann-like Domain"/>
    <property type="match status" value="1"/>
</dbReference>
<dbReference type="PRINTS" id="PR00081">
    <property type="entry name" value="GDHRDH"/>
</dbReference>
<dbReference type="EMBL" id="BAABIS010000001">
    <property type="protein sequence ID" value="GAA4835713.1"/>
    <property type="molecule type" value="Genomic_DNA"/>
</dbReference>
<evidence type="ECO:0000259" key="4">
    <source>
        <dbReference type="SMART" id="SM00822"/>
    </source>
</evidence>
<keyword evidence="6" id="KW-1185">Reference proteome</keyword>
<evidence type="ECO:0000313" key="6">
    <source>
        <dbReference type="Proteomes" id="UP001501752"/>
    </source>
</evidence>
<evidence type="ECO:0000256" key="3">
    <source>
        <dbReference type="RuleBase" id="RU000363"/>
    </source>
</evidence>
<evidence type="ECO:0000256" key="1">
    <source>
        <dbReference type="ARBA" id="ARBA00006484"/>
    </source>
</evidence>
<dbReference type="RefSeq" id="WP_345695362.1">
    <property type="nucleotide sequence ID" value="NZ_BAABIS010000001.1"/>
</dbReference>
<sequence>MSNTARTAARTAVVTGAASGIGTATARALAADGARVALLARRTDRLDTLAAEITAAGGRAIAVTADVTDQASVDAAAKAVHDAFGRVDLVVNNAGVMLPNPVAAGRVDEWTRMIDTNLTGVLRVIDAFTADLAAAAADGRPADLVNVSSIASHIAFPDYAVYGATKAAVTQLSAALRTELGPRDVRVSNIEPGLTDTELPHAIDNPELRGQLDGMFQQIPSLTAEDIAELIAFTVSRPKHVNLRHTVILPTRQA</sequence>
<evidence type="ECO:0000313" key="5">
    <source>
        <dbReference type="EMBL" id="GAA4835713.1"/>
    </source>
</evidence>
<evidence type="ECO:0000256" key="2">
    <source>
        <dbReference type="ARBA" id="ARBA00023002"/>
    </source>
</evidence>
<name>A0ABP9DDC9_9ACTN</name>
<feature type="domain" description="Ketoreductase" evidence="4">
    <location>
        <begin position="10"/>
        <end position="193"/>
    </location>
</feature>
<accession>A0ABP9DDC9</accession>
<dbReference type="SUPFAM" id="SSF51735">
    <property type="entry name" value="NAD(P)-binding Rossmann-fold domains"/>
    <property type="match status" value="1"/>
</dbReference>
<keyword evidence="2" id="KW-0560">Oxidoreductase</keyword>
<dbReference type="PANTHER" id="PTHR42901">
    <property type="entry name" value="ALCOHOL DEHYDROGENASE"/>
    <property type="match status" value="1"/>
</dbReference>
<dbReference type="Proteomes" id="UP001501752">
    <property type="component" value="Unassembled WGS sequence"/>
</dbReference>
<dbReference type="SMART" id="SM00822">
    <property type="entry name" value="PKS_KR"/>
    <property type="match status" value="1"/>
</dbReference>
<dbReference type="PROSITE" id="PS00061">
    <property type="entry name" value="ADH_SHORT"/>
    <property type="match status" value="1"/>
</dbReference>
<comment type="caution">
    <text evidence="5">The sequence shown here is derived from an EMBL/GenBank/DDBJ whole genome shotgun (WGS) entry which is preliminary data.</text>
</comment>
<dbReference type="PRINTS" id="PR00080">
    <property type="entry name" value="SDRFAMILY"/>
</dbReference>
<reference evidence="6" key="1">
    <citation type="journal article" date="2019" name="Int. J. Syst. Evol. Microbiol.">
        <title>The Global Catalogue of Microorganisms (GCM) 10K type strain sequencing project: providing services to taxonomists for standard genome sequencing and annotation.</title>
        <authorList>
            <consortium name="The Broad Institute Genomics Platform"/>
            <consortium name="The Broad Institute Genome Sequencing Center for Infectious Disease"/>
            <person name="Wu L."/>
            <person name="Ma J."/>
        </authorList>
    </citation>
    <scope>NUCLEOTIDE SEQUENCE [LARGE SCALE GENOMIC DNA]</scope>
    <source>
        <strain evidence="6">JCM 13006</strain>
    </source>
</reference>
<dbReference type="PANTHER" id="PTHR42901:SF1">
    <property type="entry name" value="ALCOHOL DEHYDROGENASE"/>
    <property type="match status" value="1"/>
</dbReference>
<dbReference type="InterPro" id="IPR036291">
    <property type="entry name" value="NAD(P)-bd_dom_sf"/>
</dbReference>